<accession>A0A0F4YXV9</accession>
<dbReference type="RefSeq" id="XP_013329080.1">
    <property type="nucleotide sequence ID" value="XM_013473626.1"/>
</dbReference>
<protein>
    <submittedName>
        <fullName evidence="2">Uncharacterized protein</fullName>
    </submittedName>
</protein>
<evidence type="ECO:0000256" key="1">
    <source>
        <dbReference type="SAM" id="MobiDB-lite"/>
    </source>
</evidence>
<evidence type="ECO:0000313" key="2">
    <source>
        <dbReference type="EMBL" id="KKA22468.1"/>
    </source>
</evidence>
<organism evidence="2 3">
    <name type="scientific">Rasamsonia emersonii (strain ATCC 16479 / CBS 393.64 / IMI 116815)</name>
    <dbReference type="NCBI Taxonomy" id="1408163"/>
    <lineage>
        <taxon>Eukaryota</taxon>
        <taxon>Fungi</taxon>
        <taxon>Dikarya</taxon>
        <taxon>Ascomycota</taxon>
        <taxon>Pezizomycotina</taxon>
        <taxon>Eurotiomycetes</taxon>
        <taxon>Eurotiomycetidae</taxon>
        <taxon>Eurotiales</taxon>
        <taxon>Trichocomaceae</taxon>
        <taxon>Rasamsonia</taxon>
    </lineage>
</organism>
<feature type="region of interest" description="Disordered" evidence="1">
    <location>
        <begin position="120"/>
        <end position="145"/>
    </location>
</feature>
<reference evidence="2 3" key="1">
    <citation type="submission" date="2015-04" db="EMBL/GenBank/DDBJ databases">
        <authorList>
            <person name="Heijne W.H."/>
            <person name="Fedorova N.D."/>
            <person name="Nierman W.C."/>
            <person name="Vollebregt A.W."/>
            <person name="Zhao Z."/>
            <person name="Wu L."/>
            <person name="Kumar M."/>
            <person name="Stam H."/>
            <person name="van den Berg M.A."/>
            <person name="Pel H.J."/>
        </authorList>
    </citation>
    <scope>NUCLEOTIDE SEQUENCE [LARGE SCALE GENOMIC DNA]</scope>
    <source>
        <strain evidence="2 3">CBS 393.64</strain>
    </source>
</reference>
<dbReference type="Proteomes" id="UP000053958">
    <property type="component" value="Unassembled WGS sequence"/>
</dbReference>
<gene>
    <name evidence="2" type="ORF">T310_3547</name>
</gene>
<feature type="compositionally biased region" description="Low complexity" evidence="1">
    <location>
        <begin position="76"/>
        <end position="86"/>
    </location>
</feature>
<name>A0A0F4YXV9_RASE3</name>
<keyword evidence="3" id="KW-1185">Reference proteome</keyword>
<proteinExistence type="predicted"/>
<evidence type="ECO:0000313" key="3">
    <source>
        <dbReference type="Proteomes" id="UP000053958"/>
    </source>
</evidence>
<sequence>MDGWMDGDISVRELDTVGNLIREILIKLCAMIMMDGVLHMCVSFSSLGGRNDLFIWNVPCQRVVIKTSFVRLSRAGRQAGRQAGGQPSPEQRQERIKNATAISECKDHIHKERAGAGTKTSIYKPAGDWRTHQPSANRLSDPIRKMDPVRKNNNCMYVCMHRRTKNDITPYCRICLPACVVDRSTVTEHDGSIRRNQAYSPVFHSHGGATN</sequence>
<dbReference type="GeneID" id="25315896"/>
<feature type="region of interest" description="Disordered" evidence="1">
    <location>
        <begin position="76"/>
        <end position="95"/>
    </location>
</feature>
<dbReference type="AlphaFoldDB" id="A0A0F4YXV9"/>
<dbReference type="EMBL" id="LASV01000142">
    <property type="protein sequence ID" value="KKA22468.1"/>
    <property type="molecule type" value="Genomic_DNA"/>
</dbReference>
<comment type="caution">
    <text evidence="2">The sequence shown here is derived from an EMBL/GenBank/DDBJ whole genome shotgun (WGS) entry which is preliminary data.</text>
</comment>